<feature type="compositionally biased region" description="Low complexity" evidence="10">
    <location>
        <begin position="196"/>
        <end position="210"/>
    </location>
</feature>
<gene>
    <name evidence="11" type="ORF">DTER00134_LOCUS14050</name>
</gene>
<feature type="compositionally biased region" description="Pro residues" evidence="10">
    <location>
        <begin position="253"/>
        <end position="265"/>
    </location>
</feature>
<feature type="compositionally biased region" description="Basic and acidic residues" evidence="10">
    <location>
        <begin position="276"/>
        <end position="288"/>
    </location>
</feature>
<evidence type="ECO:0000256" key="8">
    <source>
        <dbReference type="ARBA" id="ARBA00046432"/>
    </source>
</evidence>
<evidence type="ECO:0000256" key="4">
    <source>
        <dbReference type="ARBA" id="ARBA00022540"/>
    </source>
</evidence>
<keyword evidence="4" id="KW-0396">Initiation factor</keyword>
<accession>A0A7S3VP91</accession>
<feature type="compositionally biased region" description="Low complexity" evidence="10">
    <location>
        <begin position="289"/>
        <end position="300"/>
    </location>
</feature>
<dbReference type="InterPro" id="IPR000649">
    <property type="entry name" value="IF-2B-related"/>
</dbReference>
<protein>
    <recommendedName>
        <fullName evidence="6">Translation initiation factor eIF2B subunit delta</fullName>
    </recommendedName>
    <alternativeName>
        <fullName evidence="7">eIF2B GDP-GTP exchange factor subunit delta</fullName>
    </alternativeName>
</protein>
<feature type="compositionally biased region" description="Polar residues" evidence="10">
    <location>
        <begin position="89"/>
        <end position="100"/>
    </location>
</feature>
<dbReference type="AlphaFoldDB" id="A0A7S3VP91"/>
<evidence type="ECO:0000256" key="7">
    <source>
        <dbReference type="ARBA" id="ARBA00044356"/>
    </source>
</evidence>
<dbReference type="InterPro" id="IPR042529">
    <property type="entry name" value="IF_2B-like_C"/>
</dbReference>
<evidence type="ECO:0000256" key="10">
    <source>
        <dbReference type="SAM" id="MobiDB-lite"/>
    </source>
</evidence>
<name>A0A7S3VP91_DUNTE</name>
<evidence type="ECO:0000256" key="9">
    <source>
        <dbReference type="RuleBase" id="RU003814"/>
    </source>
</evidence>
<dbReference type="SUPFAM" id="SSF100950">
    <property type="entry name" value="NagB/RpiA/CoA transferase-like"/>
    <property type="match status" value="1"/>
</dbReference>
<comment type="similarity">
    <text evidence="2 9">Belongs to the eIF-2B alpha/beta/delta subunits family.</text>
</comment>
<feature type="compositionally biased region" description="Polar residues" evidence="10">
    <location>
        <begin position="144"/>
        <end position="153"/>
    </location>
</feature>
<evidence type="ECO:0000256" key="1">
    <source>
        <dbReference type="ARBA" id="ARBA00004514"/>
    </source>
</evidence>
<dbReference type="PANTHER" id="PTHR10233:SF14">
    <property type="entry name" value="TRANSLATION INITIATION FACTOR EIF-2B SUBUNIT DELTA"/>
    <property type="match status" value="1"/>
</dbReference>
<dbReference type="GO" id="GO:0003743">
    <property type="term" value="F:translation initiation factor activity"/>
    <property type="evidence" value="ECO:0007669"/>
    <property type="project" value="UniProtKB-KW"/>
</dbReference>
<proteinExistence type="inferred from homology"/>
<feature type="compositionally biased region" description="Low complexity" evidence="10">
    <location>
        <begin position="316"/>
        <end position="328"/>
    </location>
</feature>
<evidence type="ECO:0000313" key="11">
    <source>
        <dbReference type="EMBL" id="CAE0498977.1"/>
    </source>
</evidence>
<feature type="compositionally biased region" description="Low complexity" evidence="10">
    <location>
        <begin position="109"/>
        <end position="125"/>
    </location>
</feature>
<dbReference type="GO" id="GO:0005829">
    <property type="term" value="C:cytosol"/>
    <property type="evidence" value="ECO:0007669"/>
    <property type="project" value="UniProtKB-SubCell"/>
</dbReference>
<evidence type="ECO:0000256" key="3">
    <source>
        <dbReference type="ARBA" id="ARBA00022490"/>
    </source>
</evidence>
<feature type="compositionally biased region" description="Low complexity" evidence="10">
    <location>
        <begin position="242"/>
        <end position="252"/>
    </location>
</feature>
<evidence type="ECO:0000256" key="2">
    <source>
        <dbReference type="ARBA" id="ARBA00007251"/>
    </source>
</evidence>
<dbReference type="Gene3D" id="3.40.50.10470">
    <property type="entry name" value="Translation initiation factor eif-2b, domain 2"/>
    <property type="match status" value="1"/>
</dbReference>
<comment type="subunit">
    <text evidence="8">Component of the translation initiation factor 2B (eIF2B) complex which is a heterodecamer of two sets of five different subunits: alpha, beta, gamma, delta and epsilon. Subunits alpha, beta and delta comprise a regulatory subcomplex and subunits epsilon and gamma comprise a catalytic subcomplex. Within the complex, the hexameric regulatory complex resides at the center, with the two heterodimeric catalytic subcomplexes bound on opposite sides.</text>
</comment>
<dbReference type="Pfam" id="PF01008">
    <property type="entry name" value="IF-2B"/>
    <property type="match status" value="1"/>
</dbReference>
<feature type="compositionally biased region" description="Low complexity" evidence="10">
    <location>
        <begin position="220"/>
        <end position="232"/>
    </location>
</feature>
<feature type="compositionally biased region" description="Low complexity" evidence="10">
    <location>
        <begin position="155"/>
        <end position="169"/>
    </location>
</feature>
<dbReference type="PANTHER" id="PTHR10233">
    <property type="entry name" value="TRANSLATION INITIATION FACTOR EIF-2B"/>
    <property type="match status" value="1"/>
</dbReference>
<evidence type="ECO:0000256" key="5">
    <source>
        <dbReference type="ARBA" id="ARBA00022917"/>
    </source>
</evidence>
<evidence type="ECO:0000256" key="6">
    <source>
        <dbReference type="ARBA" id="ARBA00044147"/>
    </source>
</evidence>
<sequence>MDSKKPDLQRTSSRRSTHEAGQVEGAVPVPKTIVGFHVDGATPSPATEGLLSKEAGRSSFTGGGGSPTPVIIPPTFQRESYVLREPTPQEASATVSSTGVTPAFGSVPTGSTSQQSGESSITSGIPPSVRPKSIDLPAPDVSGPPNTQLQGNTGVAPPFVASPSVVPSATPGFDVGKPPQPQTAQPAPSSVPQPQSPTVAVPAAGVAPSSFHGLSVNPSQQQPQPQVQQAQQAPPPPPPQQQPQQQQQQPQRPQQPPVQQPPVQQPPKQQGGGAPKLKEMSKAERRALQEAQRAAKAGQKGQDGGGRKEGGGGAPAGRAQSVASSEGHSSSHRGGGAGGRESKPAATAHKAEDKGAPTASQGEAVAKAPKRQAARKVVSLNSTELFAHLPPYQKASVSSLLSHKDAVHMHPAVLQLGLRYADGTIKGATARCLAMLHTFCQVIQEYVTPPGKSLSRDLTHELNTIIDLLVKCRPLAVSMANTIRRLKMRIHSIDVNAPEAEAKKSLIEDIRRYIEVQIIAADRLLVDCAVQKVTDGDVILTFAYSHIVANVLTKAAALGRTFKVMVVDCRPELEGQRMLEKLQASGIACSYIHLNALSFVVRDVTKVFLGAAAIMSNGTVMGRAGNAAVAMTAHAHSKPVLVCCESFKFHERVQLDSITHNELGDPDALVSLPGYPGVSPLAGWQDIPRLGLLNLKYDAMPAEYVTMIVTEYGMIPPTSVPVILREQQQDASAGGGGGGM</sequence>
<feature type="region of interest" description="Disordered" evidence="10">
    <location>
        <begin position="1"/>
        <end position="371"/>
    </location>
</feature>
<dbReference type="InterPro" id="IPR037171">
    <property type="entry name" value="NagB/RpiA_transferase-like"/>
</dbReference>
<dbReference type="EMBL" id="HBIP01023449">
    <property type="protein sequence ID" value="CAE0498977.1"/>
    <property type="molecule type" value="Transcribed_RNA"/>
</dbReference>
<keyword evidence="5" id="KW-0648">Protein biosynthesis</keyword>
<keyword evidence="3" id="KW-0963">Cytoplasm</keyword>
<reference evidence="11" key="1">
    <citation type="submission" date="2021-01" db="EMBL/GenBank/DDBJ databases">
        <authorList>
            <person name="Corre E."/>
            <person name="Pelletier E."/>
            <person name="Niang G."/>
            <person name="Scheremetjew M."/>
            <person name="Finn R."/>
            <person name="Kale V."/>
            <person name="Holt S."/>
            <person name="Cochrane G."/>
            <person name="Meng A."/>
            <person name="Brown T."/>
            <person name="Cohen L."/>
        </authorList>
    </citation>
    <scope>NUCLEOTIDE SEQUENCE</scope>
    <source>
        <strain evidence="11">CCMP1320</strain>
    </source>
</reference>
<comment type="subcellular location">
    <subcellularLocation>
        <location evidence="1">Cytoplasm</location>
        <location evidence="1">Cytosol</location>
    </subcellularLocation>
</comment>
<organism evidence="11">
    <name type="scientific">Dunaliella tertiolecta</name>
    <name type="common">Green alga</name>
    <dbReference type="NCBI Taxonomy" id="3047"/>
    <lineage>
        <taxon>Eukaryota</taxon>
        <taxon>Viridiplantae</taxon>
        <taxon>Chlorophyta</taxon>
        <taxon>core chlorophytes</taxon>
        <taxon>Chlorophyceae</taxon>
        <taxon>CS clade</taxon>
        <taxon>Chlamydomonadales</taxon>
        <taxon>Dunaliellaceae</taxon>
        <taxon>Dunaliella</taxon>
    </lineage>
</organism>